<dbReference type="RefSeq" id="WP_119910915.1">
    <property type="nucleotide sequence ID" value="NZ_QZCH01000014.1"/>
</dbReference>
<dbReference type="GO" id="GO:0008146">
    <property type="term" value="F:sulfotransferase activity"/>
    <property type="evidence" value="ECO:0007669"/>
    <property type="project" value="InterPro"/>
</dbReference>
<proteinExistence type="predicted"/>
<gene>
    <name evidence="1" type="ORF">D1Z90_11520</name>
</gene>
<accession>A0A418YE14</accession>
<evidence type="ECO:0000313" key="1">
    <source>
        <dbReference type="EMBL" id="RJG42714.1"/>
    </source>
</evidence>
<evidence type="ECO:0008006" key="3">
    <source>
        <dbReference type="Google" id="ProtNLM"/>
    </source>
</evidence>
<dbReference type="Pfam" id="PF03567">
    <property type="entry name" value="Sulfotransfer_2"/>
    <property type="match status" value="1"/>
</dbReference>
<dbReference type="InterPro" id="IPR005331">
    <property type="entry name" value="Sulfotransferase"/>
</dbReference>
<reference evidence="1 2" key="2">
    <citation type="submission" date="2019-01" db="EMBL/GenBank/DDBJ databases">
        <title>Motilimonas pumilus sp. nov., isolated from the gut of sea cucumber (Apostichopus japonicus).</title>
        <authorList>
            <person name="Wang F.-Q."/>
            <person name="Ren L.-H."/>
            <person name="Lin Y.-W."/>
            <person name="Sun G.-H."/>
            <person name="Du Z.-J."/>
            <person name="Zhao J.-X."/>
            <person name="Liu X.-J."/>
            <person name="Liu L.-J."/>
        </authorList>
    </citation>
    <scope>NUCLEOTIDE SEQUENCE [LARGE SCALE GENOMIC DNA]</scope>
    <source>
        <strain evidence="1 2">PLHSC7-2</strain>
    </source>
</reference>
<name>A0A418YE14_9GAMM</name>
<organism evidence="1 2">
    <name type="scientific">Motilimonas pumila</name>
    <dbReference type="NCBI Taxonomy" id="2303987"/>
    <lineage>
        <taxon>Bacteria</taxon>
        <taxon>Pseudomonadati</taxon>
        <taxon>Pseudomonadota</taxon>
        <taxon>Gammaproteobacteria</taxon>
        <taxon>Alteromonadales</taxon>
        <taxon>Alteromonadales genera incertae sedis</taxon>
        <taxon>Motilimonas</taxon>
    </lineage>
</organism>
<dbReference type="GO" id="GO:0016020">
    <property type="term" value="C:membrane"/>
    <property type="evidence" value="ECO:0007669"/>
    <property type="project" value="InterPro"/>
</dbReference>
<sequence>MSILNRLMKKGKSRFFVHIPKTAGTSFRKALEQNSNVISDYSAADPQTSKVFHQTLYKNQDKYAFALRLKKMRNTVISGHMPLAKYSPFVGIENCVVFLREPSERYISHYKHIVRTEYPNLSIQEFLADANNTDLMSRLITLEGLYSIGCIGLTERYNDSLALISKLWGEVLPRLTENCAVNFRPLKSEEDLSLFSEQIATANKRDYALYHVACKLFENSMFFRQKGVLDRRAFAQLNARRGVIQGWGFLIGSQDVLEINLDINGKQVAVKKCFKFRPVLKGKGFPREGCVSFDFKHTLCPGDQVSIKDVETGRVLFEGCV</sequence>
<comment type="caution">
    <text evidence="1">The sequence shown here is derived from an EMBL/GenBank/DDBJ whole genome shotgun (WGS) entry which is preliminary data.</text>
</comment>
<dbReference type="Proteomes" id="UP000283255">
    <property type="component" value="Unassembled WGS sequence"/>
</dbReference>
<evidence type="ECO:0000313" key="2">
    <source>
        <dbReference type="Proteomes" id="UP000283255"/>
    </source>
</evidence>
<dbReference type="AlphaFoldDB" id="A0A418YE14"/>
<protein>
    <recommendedName>
        <fullName evidence="3">Sulfotransferase family protein</fullName>
    </recommendedName>
</protein>
<dbReference type="SUPFAM" id="SSF52540">
    <property type="entry name" value="P-loop containing nucleoside triphosphate hydrolases"/>
    <property type="match status" value="1"/>
</dbReference>
<dbReference type="InterPro" id="IPR027417">
    <property type="entry name" value="P-loop_NTPase"/>
</dbReference>
<dbReference type="OrthoDB" id="7981249at2"/>
<reference evidence="1 2" key="1">
    <citation type="submission" date="2018-09" db="EMBL/GenBank/DDBJ databases">
        <authorList>
            <person name="Wang F."/>
        </authorList>
    </citation>
    <scope>NUCLEOTIDE SEQUENCE [LARGE SCALE GENOMIC DNA]</scope>
    <source>
        <strain evidence="1 2">PLHSC7-2</strain>
    </source>
</reference>
<keyword evidence="2" id="KW-1185">Reference proteome</keyword>
<dbReference type="EMBL" id="QZCH01000014">
    <property type="protein sequence ID" value="RJG42714.1"/>
    <property type="molecule type" value="Genomic_DNA"/>
</dbReference>
<dbReference type="Gene3D" id="3.40.50.300">
    <property type="entry name" value="P-loop containing nucleotide triphosphate hydrolases"/>
    <property type="match status" value="1"/>
</dbReference>